<organism evidence="3 4">
    <name type="scientific">Parathielavia hyrcaniae</name>
    <dbReference type="NCBI Taxonomy" id="113614"/>
    <lineage>
        <taxon>Eukaryota</taxon>
        <taxon>Fungi</taxon>
        <taxon>Dikarya</taxon>
        <taxon>Ascomycota</taxon>
        <taxon>Pezizomycotina</taxon>
        <taxon>Sordariomycetes</taxon>
        <taxon>Sordariomycetidae</taxon>
        <taxon>Sordariales</taxon>
        <taxon>Chaetomiaceae</taxon>
        <taxon>Parathielavia</taxon>
    </lineage>
</organism>
<feature type="compositionally biased region" description="Pro residues" evidence="1">
    <location>
        <begin position="757"/>
        <end position="772"/>
    </location>
</feature>
<dbReference type="SMART" id="SM00164">
    <property type="entry name" value="TBC"/>
    <property type="match status" value="1"/>
</dbReference>
<dbReference type="SUPFAM" id="SSF47923">
    <property type="entry name" value="Ypt/Rab-GAP domain of gyp1p"/>
    <property type="match status" value="2"/>
</dbReference>
<dbReference type="PROSITE" id="PS50086">
    <property type="entry name" value="TBC_RABGAP"/>
    <property type="match status" value="1"/>
</dbReference>
<dbReference type="AlphaFoldDB" id="A0AAN6PV77"/>
<feature type="region of interest" description="Disordered" evidence="1">
    <location>
        <begin position="1"/>
        <end position="350"/>
    </location>
</feature>
<dbReference type="Gene3D" id="1.10.472.80">
    <property type="entry name" value="Ypt/Rab-GAP domain of gyp1p, domain 3"/>
    <property type="match status" value="1"/>
</dbReference>
<sequence length="1074" mass="119479">MLDNSSSTESAAGGAAYPAEYHNQQPNMTHGEPAPYAPPPRLQLRPQWAGSGPRPQHHDADPADAFEQRFQSRPFRMQNHPPGAMRLSSSKSPRPVLQLRSDGHVPPDLISPRSDSFFYSRPPRTCPSPTPTISHFPPGPRTMAESTPMQRPPPRSAFPGLSSNPFIPESPESETSHAEIRKFPLLPRQYDQLARLSPVSNPESPVDSRQSTPTEPTMVENFSRPRKTSVRSQQSDSTLSRSNVKAAQPLQAGPPLLDQPPISNPQQLPTNSTPSPNHWPRARRLSGSSSQASITFSSVPPRPSNDYLLNTPRTDFLRQPGPSVTSPPSAVPRPPPTHHNPSGPQTHLREIPPWLASGEETRSSFRSRLTSSTAQGTFFTTNGTERNSVLTKASSVTEQSIINGYWRRSWRPNSVDDGPSLEDVMGMYERGFSDSDIESVRRSMRFTEDDDTPEPDAEPHADAEEREMADSRPASCHSDASGLRVKVLEAMNDTLPIPGAVPIPESGRSPARESRTRHSLLRNSLPKDLGLATEPRLKREPAEADAMEKHDSAKLLDGDDDAATLKDNTMAQPSSPTSPTSPAQSPCPTADLPSPTTITPAAIPRLPQEPPEEPGSRDRYGFRKASANVTRQEYDAWDSTYSEYLGRRRKKWVAFLKDNSLMTDRPNRFPPRSAKTKRFIRKGIPPDWRGAAWFYYAGGPAIVSKHRGVYEELVRQAGLDPSRPSRAPNQTGEVKPVIVEDIEKDLYRTFPDNVRFKPPPPPGTAPPQPAPSQPAAEPEIIASLRRILHAFALYNPRIGYCQSLNFLAGLLLLFVESEEQAFWLLNVITRVYLPGTHEMSLEGSKVDLGVLMIALKDSMPSVWKQIGGDELEAGRKSKARRDHNMLGHGGNPGSIDDPNRLPAITLCMTAWFMSCFIGTLPIETVLRVWDVFFYEGSRTLFRVALTIFKLGEREIKAVQDPMEMFGVVQTFPRRMLDCNTLMETCYKRLNGIGHLSQQVVEEKRKERRDGIRRWRAEQEAAASNPNSPRPATRHRFGAAALGLDLATDFDEVRRKANLFGRRKDREQERAAEVV</sequence>
<comment type="caution">
    <text evidence="3">The sequence shown here is derived from an EMBL/GenBank/DDBJ whole genome shotgun (WGS) entry which is preliminary data.</text>
</comment>
<dbReference type="InterPro" id="IPR050302">
    <property type="entry name" value="Rab_GAP_TBC_domain"/>
</dbReference>
<proteinExistence type="predicted"/>
<feature type="region of interest" description="Disordered" evidence="1">
    <location>
        <begin position="753"/>
        <end position="775"/>
    </location>
</feature>
<protein>
    <recommendedName>
        <fullName evidence="2">Rab-GAP TBC domain-containing protein</fullName>
    </recommendedName>
</protein>
<feature type="compositionally biased region" description="Basic and acidic residues" evidence="1">
    <location>
        <begin position="535"/>
        <end position="557"/>
    </location>
</feature>
<dbReference type="Gene3D" id="1.10.8.270">
    <property type="entry name" value="putative rabgap domain of human tbc1 domain family member 14 like domains"/>
    <property type="match status" value="1"/>
</dbReference>
<feature type="compositionally biased region" description="Basic and acidic residues" evidence="1">
    <location>
        <begin position="457"/>
        <end position="470"/>
    </location>
</feature>
<feature type="compositionally biased region" description="Polar residues" evidence="1">
    <location>
        <begin position="264"/>
        <end position="276"/>
    </location>
</feature>
<dbReference type="EMBL" id="MU863680">
    <property type="protein sequence ID" value="KAK4097249.1"/>
    <property type="molecule type" value="Genomic_DNA"/>
</dbReference>
<dbReference type="FunFam" id="1.10.472.80:FF:000050">
    <property type="entry name" value="GTPase activating protein (Gyp3)"/>
    <property type="match status" value="1"/>
</dbReference>
<feature type="compositionally biased region" description="Low complexity" evidence="1">
    <location>
        <begin position="1"/>
        <end position="16"/>
    </location>
</feature>
<dbReference type="InterPro" id="IPR000195">
    <property type="entry name" value="Rab-GAP-TBC_dom"/>
</dbReference>
<dbReference type="GO" id="GO:0031267">
    <property type="term" value="F:small GTPase binding"/>
    <property type="evidence" value="ECO:0007669"/>
    <property type="project" value="TreeGrafter"/>
</dbReference>
<evidence type="ECO:0000256" key="1">
    <source>
        <dbReference type="SAM" id="MobiDB-lite"/>
    </source>
</evidence>
<evidence type="ECO:0000313" key="3">
    <source>
        <dbReference type="EMBL" id="KAK4097249.1"/>
    </source>
</evidence>
<reference evidence="3" key="2">
    <citation type="submission" date="2023-05" db="EMBL/GenBank/DDBJ databases">
        <authorList>
            <consortium name="Lawrence Berkeley National Laboratory"/>
            <person name="Steindorff A."/>
            <person name="Hensen N."/>
            <person name="Bonometti L."/>
            <person name="Westerberg I."/>
            <person name="Brannstrom I.O."/>
            <person name="Guillou S."/>
            <person name="Cros-Aarteil S."/>
            <person name="Calhoun S."/>
            <person name="Haridas S."/>
            <person name="Kuo A."/>
            <person name="Mondo S."/>
            <person name="Pangilinan J."/>
            <person name="Riley R."/>
            <person name="Labutti K."/>
            <person name="Andreopoulos B."/>
            <person name="Lipzen A."/>
            <person name="Chen C."/>
            <person name="Yanf M."/>
            <person name="Daum C."/>
            <person name="Ng V."/>
            <person name="Clum A."/>
            <person name="Ohm R."/>
            <person name="Martin F."/>
            <person name="Silar P."/>
            <person name="Natvig D."/>
            <person name="Lalanne C."/>
            <person name="Gautier V."/>
            <person name="Ament-Velasquez S.L."/>
            <person name="Kruys A."/>
            <person name="Hutchinson M.I."/>
            <person name="Powell A.J."/>
            <person name="Barry K."/>
            <person name="Miller A.N."/>
            <person name="Grigoriev I.V."/>
            <person name="Debuchy R."/>
            <person name="Gladieux P."/>
            <person name="Thoren M.H."/>
            <person name="Johannesson H."/>
        </authorList>
    </citation>
    <scope>NUCLEOTIDE SEQUENCE</scope>
    <source>
        <strain evidence="3">CBS 757.83</strain>
    </source>
</reference>
<gene>
    <name evidence="3" type="ORF">N658DRAFT_561912</name>
</gene>
<dbReference type="Proteomes" id="UP001305647">
    <property type="component" value="Unassembled WGS sequence"/>
</dbReference>
<feature type="compositionally biased region" description="Low complexity" evidence="1">
    <location>
        <begin position="571"/>
        <end position="586"/>
    </location>
</feature>
<keyword evidence="4" id="KW-1185">Reference proteome</keyword>
<feature type="compositionally biased region" description="Low complexity" evidence="1">
    <location>
        <begin position="595"/>
        <end position="604"/>
    </location>
</feature>
<feature type="compositionally biased region" description="Polar residues" evidence="1">
    <location>
        <begin position="230"/>
        <end position="245"/>
    </location>
</feature>
<feature type="region of interest" description="Disordered" evidence="1">
    <location>
        <begin position="444"/>
        <end position="479"/>
    </location>
</feature>
<name>A0AAN6PV77_9PEZI</name>
<feature type="compositionally biased region" description="Polar residues" evidence="1">
    <location>
        <begin position="198"/>
        <end position="215"/>
    </location>
</feature>
<feature type="domain" description="Rab-GAP TBC" evidence="2">
    <location>
        <begin position="683"/>
        <end position="936"/>
    </location>
</feature>
<dbReference type="GO" id="GO:0005096">
    <property type="term" value="F:GTPase activator activity"/>
    <property type="evidence" value="ECO:0007669"/>
    <property type="project" value="TreeGrafter"/>
</dbReference>
<feature type="region of interest" description="Disordered" evidence="1">
    <location>
        <begin position="495"/>
        <end position="624"/>
    </location>
</feature>
<feature type="compositionally biased region" description="Pro residues" evidence="1">
    <location>
        <begin position="329"/>
        <end position="338"/>
    </location>
</feature>
<evidence type="ECO:0000259" key="2">
    <source>
        <dbReference type="PROSITE" id="PS50086"/>
    </source>
</evidence>
<dbReference type="PANTHER" id="PTHR47219">
    <property type="entry name" value="RAB GTPASE-ACTIVATING PROTEIN 1-LIKE"/>
    <property type="match status" value="1"/>
</dbReference>
<dbReference type="PANTHER" id="PTHR47219:SF20">
    <property type="entry name" value="TBC1 DOMAIN FAMILY MEMBER 2B"/>
    <property type="match status" value="1"/>
</dbReference>
<dbReference type="Pfam" id="PF00566">
    <property type="entry name" value="RabGAP-TBC"/>
    <property type="match status" value="2"/>
</dbReference>
<feature type="compositionally biased region" description="Polar residues" evidence="1">
    <location>
        <begin position="286"/>
        <end position="298"/>
    </location>
</feature>
<dbReference type="InterPro" id="IPR035969">
    <property type="entry name" value="Rab-GAP_TBC_sf"/>
</dbReference>
<reference evidence="3" key="1">
    <citation type="journal article" date="2023" name="Mol. Phylogenet. Evol.">
        <title>Genome-scale phylogeny and comparative genomics of the fungal order Sordariales.</title>
        <authorList>
            <person name="Hensen N."/>
            <person name="Bonometti L."/>
            <person name="Westerberg I."/>
            <person name="Brannstrom I.O."/>
            <person name="Guillou S."/>
            <person name="Cros-Aarteil S."/>
            <person name="Calhoun S."/>
            <person name="Haridas S."/>
            <person name="Kuo A."/>
            <person name="Mondo S."/>
            <person name="Pangilinan J."/>
            <person name="Riley R."/>
            <person name="LaButti K."/>
            <person name="Andreopoulos B."/>
            <person name="Lipzen A."/>
            <person name="Chen C."/>
            <person name="Yan M."/>
            <person name="Daum C."/>
            <person name="Ng V."/>
            <person name="Clum A."/>
            <person name="Steindorff A."/>
            <person name="Ohm R.A."/>
            <person name="Martin F."/>
            <person name="Silar P."/>
            <person name="Natvig D.O."/>
            <person name="Lalanne C."/>
            <person name="Gautier V."/>
            <person name="Ament-Velasquez S.L."/>
            <person name="Kruys A."/>
            <person name="Hutchinson M.I."/>
            <person name="Powell A.J."/>
            <person name="Barry K."/>
            <person name="Miller A.N."/>
            <person name="Grigoriev I.V."/>
            <person name="Debuchy R."/>
            <person name="Gladieux P."/>
            <person name="Hiltunen Thoren M."/>
            <person name="Johannesson H."/>
        </authorList>
    </citation>
    <scope>NUCLEOTIDE SEQUENCE</scope>
    <source>
        <strain evidence="3">CBS 757.83</strain>
    </source>
</reference>
<accession>A0AAN6PV77</accession>
<evidence type="ECO:0000313" key="4">
    <source>
        <dbReference type="Proteomes" id="UP001305647"/>
    </source>
</evidence>